<reference evidence="1" key="1">
    <citation type="submission" date="2022-08" db="UniProtKB">
        <authorList>
            <consortium name="EnsemblMetazoa"/>
        </authorList>
    </citation>
    <scope>IDENTIFICATION</scope>
    <source>
        <strain evidence="1">EBRO</strain>
    </source>
</reference>
<protein>
    <submittedName>
        <fullName evidence="1">Uncharacterized protein</fullName>
    </submittedName>
</protein>
<evidence type="ECO:0000313" key="1">
    <source>
        <dbReference type="EnsemblMetazoa" id="AATE020582-PA.1"/>
    </source>
</evidence>
<sequence length="158" mass="17443">MAVHPPMVPSENTEQHTEQMQPTASAGIVFTIFIVYAIVPGGSWKSYPSSSYVVGIIFNVDGIIWSWMAARQRLTKAPPQQVIEHESVSCWSNKFLASSDTYLGQVTDVVRVQQQLLEAVGVAEDLLRHVRQRRVPVVDVLDLPVASLEDGHFLTGGN</sequence>
<dbReference type="VEuPathDB" id="VectorBase:AATE020582"/>
<organism evidence="1">
    <name type="scientific">Anopheles atroparvus</name>
    <name type="common">European mosquito</name>
    <dbReference type="NCBI Taxonomy" id="41427"/>
    <lineage>
        <taxon>Eukaryota</taxon>
        <taxon>Metazoa</taxon>
        <taxon>Ecdysozoa</taxon>
        <taxon>Arthropoda</taxon>
        <taxon>Hexapoda</taxon>
        <taxon>Insecta</taxon>
        <taxon>Pterygota</taxon>
        <taxon>Neoptera</taxon>
        <taxon>Endopterygota</taxon>
        <taxon>Diptera</taxon>
        <taxon>Nematocera</taxon>
        <taxon>Culicoidea</taxon>
        <taxon>Culicidae</taxon>
        <taxon>Anophelinae</taxon>
        <taxon>Anopheles</taxon>
    </lineage>
</organism>
<dbReference type="AlphaFoldDB" id="A0A182JM13"/>
<dbReference type="EnsemblMetazoa" id="AATE020582-RA">
    <property type="protein sequence ID" value="AATE020582-PA.1"/>
    <property type="gene ID" value="AATE020582"/>
</dbReference>
<name>A0A182JM13_ANOAO</name>
<proteinExistence type="predicted"/>
<accession>A0A182JM13</accession>